<protein>
    <recommendedName>
        <fullName evidence="4">Peptidase C14 caspase domain-containing protein</fullName>
    </recommendedName>
</protein>
<dbReference type="Pfam" id="PF00656">
    <property type="entry name" value="Peptidase_C14"/>
    <property type="match status" value="1"/>
</dbReference>
<dbReference type="InterPro" id="IPR015943">
    <property type="entry name" value="WD40/YVTN_repeat-like_dom_sf"/>
</dbReference>
<comment type="caution">
    <text evidence="5">The sequence shown here is derived from an EMBL/GenBank/DDBJ whole genome shotgun (WGS) entry which is preliminary data.</text>
</comment>
<organism evidence="5 6">
    <name type="scientific">Actinomadura meridiana</name>
    <dbReference type="NCBI Taxonomy" id="559626"/>
    <lineage>
        <taxon>Bacteria</taxon>
        <taxon>Bacillati</taxon>
        <taxon>Actinomycetota</taxon>
        <taxon>Actinomycetes</taxon>
        <taxon>Streptosporangiales</taxon>
        <taxon>Thermomonosporaceae</taxon>
        <taxon>Actinomadura</taxon>
    </lineage>
</organism>
<dbReference type="Pfam" id="PF07676">
    <property type="entry name" value="PD40"/>
    <property type="match status" value="1"/>
</dbReference>
<dbReference type="PROSITE" id="PS50294">
    <property type="entry name" value="WD_REPEATS_REGION"/>
    <property type="match status" value="4"/>
</dbReference>
<evidence type="ECO:0000256" key="3">
    <source>
        <dbReference type="PROSITE-ProRule" id="PRU00221"/>
    </source>
</evidence>
<accession>A0ABP8BUA1</accession>
<dbReference type="PANTHER" id="PTHR44019:SF8">
    <property type="entry name" value="POC1 CENTRIOLAR PROTEIN HOMOLOG"/>
    <property type="match status" value="1"/>
</dbReference>
<feature type="repeat" description="WD" evidence="3">
    <location>
        <begin position="396"/>
        <end position="437"/>
    </location>
</feature>
<dbReference type="PRINTS" id="PR00320">
    <property type="entry name" value="GPROTEINBRPT"/>
</dbReference>
<dbReference type="InterPro" id="IPR029030">
    <property type="entry name" value="Caspase-like_dom_sf"/>
</dbReference>
<feature type="repeat" description="WD" evidence="3">
    <location>
        <begin position="437"/>
        <end position="478"/>
    </location>
</feature>
<dbReference type="CDD" id="cd00200">
    <property type="entry name" value="WD40"/>
    <property type="match status" value="1"/>
</dbReference>
<evidence type="ECO:0000313" key="5">
    <source>
        <dbReference type="EMBL" id="GAA4226464.1"/>
    </source>
</evidence>
<dbReference type="Gene3D" id="2.130.10.10">
    <property type="entry name" value="YVTN repeat-like/Quinoprotein amine dehydrogenase"/>
    <property type="match status" value="2"/>
</dbReference>
<evidence type="ECO:0000256" key="1">
    <source>
        <dbReference type="ARBA" id="ARBA00022574"/>
    </source>
</evidence>
<dbReference type="SUPFAM" id="SSF50998">
    <property type="entry name" value="Quinoprotein alcohol dehydrogenase-like"/>
    <property type="match status" value="1"/>
</dbReference>
<dbReference type="SUPFAM" id="SSF52129">
    <property type="entry name" value="Caspase-like"/>
    <property type="match status" value="1"/>
</dbReference>
<dbReference type="InterPro" id="IPR011047">
    <property type="entry name" value="Quinoprotein_ADH-like_sf"/>
</dbReference>
<evidence type="ECO:0000313" key="6">
    <source>
        <dbReference type="Proteomes" id="UP001501710"/>
    </source>
</evidence>
<keyword evidence="1 3" id="KW-0853">WD repeat</keyword>
<name>A0ABP8BUA1_9ACTN</name>
<proteinExistence type="predicted"/>
<feature type="repeat" description="WD" evidence="3">
    <location>
        <begin position="526"/>
        <end position="567"/>
    </location>
</feature>
<dbReference type="InterPro" id="IPR001680">
    <property type="entry name" value="WD40_rpt"/>
</dbReference>
<dbReference type="Pfam" id="PF00400">
    <property type="entry name" value="WD40"/>
    <property type="match status" value="4"/>
</dbReference>
<dbReference type="Gene3D" id="3.40.50.1460">
    <property type="match status" value="1"/>
</dbReference>
<dbReference type="SMART" id="SM00320">
    <property type="entry name" value="WD40"/>
    <property type="match status" value="7"/>
</dbReference>
<dbReference type="Proteomes" id="UP001501710">
    <property type="component" value="Unassembled WGS sequence"/>
</dbReference>
<dbReference type="InterPro" id="IPR019775">
    <property type="entry name" value="WD40_repeat_CS"/>
</dbReference>
<gene>
    <name evidence="5" type="ORF">GCM10022254_11570</name>
</gene>
<dbReference type="InterPro" id="IPR050505">
    <property type="entry name" value="WDR55/POC1"/>
</dbReference>
<dbReference type="InterPro" id="IPR011659">
    <property type="entry name" value="WD40"/>
</dbReference>
<evidence type="ECO:0000256" key="2">
    <source>
        <dbReference type="ARBA" id="ARBA00022737"/>
    </source>
</evidence>
<keyword evidence="6" id="KW-1185">Reference proteome</keyword>
<dbReference type="PROSITE" id="PS00678">
    <property type="entry name" value="WD_REPEATS_1"/>
    <property type="match status" value="2"/>
</dbReference>
<dbReference type="PROSITE" id="PS50082">
    <property type="entry name" value="WD_REPEATS_2"/>
    <property type="match status" value="4"/>
</dbReference>
<evidence type="ECO:0000259" key="4">
    <source>
        <dbReference type="Pfam" id="PF00656"/>
    </source>
</evidence>
<feature type="domain" description="Peptidase C14 caspase" evidence="4">
    <location>
        <begin position="13"/>
        <end position="225"/>
    </location>
</feature>
<keyword evidence="2" id="KW-0677">Repeat</keyword>
<dbReference type="InterPro" id="IPR020472">
    <property type="entry name" value="WD40_PAC1"/>
</dbReference>
<feature type="repeat" description="WD" evidence="3">
    <location>
        <begin position="577"/>
        <end position="609"/>
    </location>
</feature>
<sequence>MSTVPDPSASRLVLIGTSEYSGSLDDLPAVATNLAALAETFGMSDVWGLPTRNCAVIHNPTSITEMIEPIVQAAAEATDTLLVYYAGHGLISRQAGELHLALSGSEMLTAYYTAVPYDLIREALNGGRAKRHIVILDCCYGGRALGRMSGGGAAGAVADEAVTEGTYLIAAAAETKTALSVPGEPHTAFTAELLTVLREGLAGRGPHLDLDSIYHEVEASLRAKRRPLPQRRIRNTAGQLVLVYNRAFGVSSEEPVQAPPVSLTGRHLRTLTKEAFVYAVTFIEDGTGLAIACGKRVELLSLTGWVNARVQQRRGRLFSGPFIRDLAVASDGRRLASATDQGTWIWDVREGQPEPTETGLNGAGSVAFSPDGQWLAFGRYDAVHIWDSRVGAELLALPHSGYISGLVFSADGTRLATADHTGTARIWDTATGSEILTITHSDRVNAVALSPDGTLLTTGGRDRSARIWDTTTGNNILTVVHEWDPGLPEIHKPYISPGDDVGDKPVYATTGGGRGELVYDYGPSEQFSNRGMVRDVAFSPDGRLLATASEDNTARVWDLRTGTELLKIVHTPALNGVGSVAFSPDGKLLASAGYAKAIQLWQLEIEDNP</sequence>
<dbReference type="NCBIfam" id="NF047832">
    <property type="entry name" value="caspase_w_EACC1"/>
    <property type="match status" value="1"/>
</dbReference>
<reference evidence="6" key="1">
    <citation type="journal article" date="2019" name="Int. J. Syst. Evol. Microbiol.">
        <title>The Global Catalogue of Microorganisms (GCM) 10K type strain sequencing project: providing services to taxonomists for standard genome sequencing and annotation.</title>
        <authorList>
            <consortium name="The Broad Institute Genomics Platform"/>
            <consortium name="The Broad Institute Genome Sequencing Center for Infectious Disease"/>
            <person name="Wu L."/>
            <person name="Ma J."/>
        </authorList>
    </citation>
    <scope>NUCLEOTIDE SEQUENCE [LARGE SCALE GENOMIC DNA]</scope>
    <source>
        <strain evidence="6">JCM 17440</strain>
    </source>
</reference>
<dbReference type="InterPro" id="IPR011600">
    <property type="entry name" value="Pept_C14_caspase"/>
</dbReference>
<dbReference type="PANTHER" id="PTHR44019">
    <property type="entry name" value="WD REPEAT-CONTAINING PROTEIN 55"/>
    <property type="match status" value="1"/>
</dbReference>
<dbReference type="EMBL" id="BAABAS010000004">
    <property type="protein sequence ID" value="GAA4226464.1"/>
    <property type="molecule type" value="Genomic_DNA"/>
</dbReference>